<dbReference type="AlphaFoldDB" id="A0A9Q1LPG5"/>
<comment type="caution">
    <text evidence="2">The sequence shown here is derived from an EMBL/GenBank/DDBJ whole genome shotgun (WGS) entry which is preliminary data.</text>
</comment>
<evidence type="ECO:0000313" key="3">
    <source>
        <dbReference type="Proteomes" id="UP001152561"/>
    </source>
</evidence>
<dbReference type="Proteomes" id="UP001152561">
    <property type="component" value="Unassembled WGS sequence"/>
</dbReference>
<accession>A0A9Q1LPG5</accession>
<evidence type="ECO:0000256" key="1">
    <source>
        <dbReference type="SAM" id="MobiDB-lite"/>
    </source>
</evidence>
<feature type="compositionally biased region" description="Pro residues" evidence="1">
    <location>
        <begin position="95"/>
        <end position="106"/>
    </location>
</feature>
<dbReference type="EMBL" id="JAJAGQ010000015">
    <property type="protein sequence ID" value="KAJ8541766.1"/>
    <property type="molecule type" value="Genomic_DNA"/>
</dbReference>
<protein>
    <submittedName>
        <fullName evidence="2">Uncharacterized protein</fullName>
    </submittedName>
</protein>
<feature type="region of interest" description="Disordered" evidence="1">
    <location>
        <begin position="57"/>
        <end position="106"/>
    </location>
</feature>
<organism evidence="2 3">
    <name type="scientific">Anisodus acutangulus</name>
    <dbReference type="NCBI Taxonomy" id="402998"/>
    <lineage>
        <taxon>Eukaryota</taxon>
        <taxon>Viridiplantae</taxon>
        <taxon>Streptophyta</taxon>
        <taxon>Embryophyta</taxon>
        <taxon>Tracheophyta</taxon>
        <taxon>Spermatophyta</taxon>
        <taxon>Magnoliopsida</taxon>
        <taxon>eudicotyledons</taxon>
        <taxon>Gunneridae</taxon>
        <taxon>Pentapetalae</taxon>
        <taxon>asterids</taxon>
        <taxon>lamiids</taxon>
        <taxon>Solanales</taxon>
        <taxon>Solanaceae</taxon>
        <taxon>Solanoideae</taxon>
        <taxon>Hyoscyameae</taxon>
        <taxon>Anisodus</taxon>
    </lineage>
</organism>
<dbReference type="OrthoDB" id="1107551at2759"/>
<reference evidence="3" key="1">
    <citation type="journal article" date="2023" name="Proc. Natl. Acad. Sci. U.S.A.">
        <title>Genomic and structural basis for evolution of tropane alkaloid biosynthesis.</title>
        <authorList>
            <person name="Wanga Y.-J."/>
            <person name="Taina T."/>
            <person name="Yua J.-Y."/>
            <person name="Lia J."/>
            <person name="Xua B."/>
            <person name="Chenc J."/>
            <person name="D'Auriad J.C."/>
            <person name="Huanga J.-P."/>
            <person name="Huanga S.-X."/>
        </authorList>
    </citation>
    <scope>NUCLEOTIDE SEQUENCE [LARGE SCALE GENOMIC DNA]</scope>
    <source>
        <strain evidence="3">cv. KIB-2019</strain>
    </source>
</reference>
<gene>
    <name evidence="2" type="ORF">K7X08_002582</name>
</gene>
<proteinExistence type="predicted"/>
<sequence>MLPKRNRFGCQKRKKRRLADKFLASQRGAIDKFVFKPVDPDQNSGGSVVGDLEQCNKNLNEEHNINTDTNHTSENDINEENHMSEHDNVPNEDTTPPPPLDYDPRN</sequence>
<evidence type="ECO:0000313" key="2">
    <source>
        <dbReference type="EMBL" id="KAJ8541766.1"/>
    </source>
</evidence>
<keyword evidence="3" id="KW-1185">Reference proteome</keyword>
<feature type="compositionally biased region" description="Basic and acidic residues" evidence="1">
    <location>
        <begin position="59"/>
        <end position="89"/>
    </location>
</feature>
<name>A0A9Q1LPG5_9SOLA</name>